<dbReference type="FunFam" id="2.60.40.150:FF:000003">
    <property type="entry name" value="Regulating synaptic membrane exocytosis protein 2"/>
    <property type="match status" value="1"/>
</dbReference>
<keyword evidence="7" id="KW-0770">Synapse</keyword>
<feature type="domain" description="PDZ" evidence="11">
    <location>
        <begin position="393"/>
        <end position="488"/>
    </location>
</feature>
<feature type="compositionally biased region" description="Polar residues" evidence="9">
    <location>
        <begin position="291"/>
        <end position="302"/>
    </location>
</feature>
<feature type="region of interest" description="Disordered" evidence="9">
    <location>
        <begin position="195"/>
        <end position="344"/>
    </location>
</feature>
<keyword evidence="3" id="KW-0677">Repeat</keyword>
<dbReference type="GO" id="GO:0050806">
    <property type="term" value="P:positive regulation of synaptic transmission"/>
    <property type="evidence" value="ECO:0007669"/>
    <property type="project" value="TreeGrafter"/>
</dbReference>
<dbReference type="SMART" id="SM00228">
    <property type="entry name" value="PDZ"/>
    <property type="match status" value="1"/>
</dbReference>
<evidence type="ECO:0000256" key="7">
    <source>
        <dbReference type="ARBA" id="ARBA00023018"/>
    </source>
</evidence>
<evidence type="ECO:0000313" key="12">
    <source>
        <dbReference type="Ensembl" id="ENSTRUP00000076176.1"/>
    </source>
</evidence>
<evidence type="ECO:0000259" key="11">
    <source>
        <dbReference type="PROSITE" id="PS50106"/>
    </source>
</evidence>
<keyword evidence="13" id="KW-1185">Reference proteome</keyword>
<dbReference type="GeneTree" id="ENSGT00940000155236"/>
<evidence type="ECO:0000313" key="13">
    <source>
        <dbReference type="Proteomes" id="UP000005226"/>
    </source>
</evidence>
<dbReference type="InterPro" id="IPR035892">
    <property type="entry name" value="C2_domain_sf"/>
</dbReference>
<dbReference type="Proteomes" id="UP000005226">
    <property type="component" value="Chromosome 7"/>
</dbReference>
<feature type="compositionally biased region" description="Basic and acidic residues" evidence="9">
    <location>
        <begin position="816"/>
        <end position="846"/>
    </location>
</feature>
<keyword evidence="6" id="KW-0862">Zinc</keyword>
<evidence type="ECO:0000256" key="4">
    <source>
        <dbReference type="ARBA" id="ARBA00022771"/>
    </source>
</evidence>
<reference evidence="12" key="3">
    <citation type="submission" date="2025-09" db="UniProtKB">
        <authorList>
            <consortium name="Ensembl"/>
        </authorList>
    </citation>
    <scope>IDENTIFICATION</scope>
</reference>
<dbReference type="PANTHER" id="PTHR12157:SF15">
    <property type="entry name" value="REGULATING SYNAPTIC MEMBRANE EXOCYTOSIS PROTEIN 2"/>
    <property type="match status" value="1"/>
</dbReference>
<feature type="compositionally biased region" description="Basic residues" evidence="9">
    <location>
        <begin position="309"/>
        <end position="318"/>
    </location>
</feature>
<dbReference type="AlphaFoldDB" id="A0A674NT76"/>
<evidence type="ECO:0000256" key="9">
    <source>
        <dbReference type="SAM" id="MobiDB-lite"/>
    </source>
</evidence>
<keyword evidence="5" id="KW-0221">Differentiation</keyword>
<sequence length="1136" mass="127552">MQFETLRQFCSSVLSHFNGAFSAPQNILQTELFEQALSNIGKRSPSASRDPNQKYDQREGGDHAQYAPTDGSMPRSPSDYGDGDPRRAPRGSHMYAEAARMGYRERRGPGRWHSQEYPLDQELDGPPSEYELQRQRQEEFQARYRSDPNLARYPVKPQPYEEQMRMHAEVGRLRHERRHSDVSLAYTELDEPGPIRLSRQHLTERRPPMVGQRSYSVDRSSPGPMGPGLGGHRTSNHSPPTPHRSPVLGERSGDLRRGDLGSDPMRRQQHHLDPSSAVRKTKREKMESMLRNDSLSSDQSESVRPPPPKPHKTKKGGKMRQVSLSSSEEELATTPEYTSCEDVEIESESVSEKGDLDGHWWDHSSWHSSEASPMSLHLVTWQPSKDGDRLIGRILLNKRMKDGSVPRDSGALLGLKVVGGKMTESGRLCAFITKVRKGSLADTVGHLRPGDQVLEWNGKLLQGATFKEVYNIILESKPEPQVELVVSRDIPRIPDSTHAQLESSSSSFESQKMDRPSISVTSPMSPSMLRDAPQYLSGQLSVKLWYDKVGHQLIVTILGAKDLPPREDGRPRNPYVKIYFLPDRSDKSKRRTKTVKKSLEPKWNQTFMYSPVHRREFRERMLEITLWDQARVREEESEFLGEILIELETALLDDEPHWYKLQTHDVSSIPLPRASPNSQRRQLHGESPTRRLQRSQRISDSEISDYDCEDAFVYLFVSEYRSNGRDFQSSTLSVPEQVMSSNHCSRSADINRARSRSPSVPPPSSGVLGLPRFSSDLHTVLPASILSLPCWGSHSVPAYLFNNLCRNHGAMDRHEYHSRSRSADQRPTIERPTCRSRSTERPHDSSLMRSMPSLPSGRSAPPSPALTRAHPRSGSVQTSPTSTPMSGRRGRQLPQLPPTGKDRKAGGKKLRSTIQRSTETGLAVEMRSRMTRQASRESTDGSMNSYSSEGNLIFPGVRLSSDAQFSDFLDGLGPAQLVGRQTLATPPMGDIQIGMVEKKGALEVEVIRARGLVGKPGSKSLPAPYVKVYLLENGVCIAKKKTKVARKTLDPLYQQQLPFEESPGGKVLQVIVWGDYGRMDHKSFMGAVQILLDELDLSNMVIGWFKLFPPSSLVDPTLAPLTRRASQSSLDSFSRS</sequence>
<dbReference type="CDD" id="cd06714">
    <property type="entry name" value="PDZ_RIM-like"/>
    <property type="match status" value="1"/>
</dbReference>
<feature type="compositionally biased region" description="Polar residues" evidence="9">
    <location>
        <begin position="731"/>
        <end position="745"/>
    </location>
</feature>
<dbReference type="InterPro" id="IPR039032">
    <property type="entry name" value="Rim-like"/>
</dbReference>
<dbReference type="Gene3D" id="2.60.40.150">
    <property type="entry name" value="C2 domain"/>
    <property type="match status" value="2"/>
</dbReference>
<dbReference type="InterPro" id="IPR000008">
    <property type="entry name" value="C2_dom"/>
</dbReference>
<evidence type="ECO:0000256" key="5">
    <source>
        <dbReference type="ARBA" id="ARBA00022782"/>
    </source>
</evidence>
<comment type="subcellular location">
    <subcellularLocation>
        <location evidence="8">Synapse</location>
    </subcellularLocation>
</comment>
<evidence type="ECO:0000256" key="8">
    <source>
        <dbReference type="ARBA" id="ARBA00034103"/>
    </source>
</evidence>
<feature type="compositionally biased region" description="Basic and acidic residues" evidence="9">
    <location>
        <begin position="51"/>
        <end position="62"/>
    </location>
</feature>
<dbReference type="PROSITE" id="PS50106">
    <property type="entry name" value="PDZ"/>
    <property type="match status" value="1"/>
</dbReference>
<dbReference type="Gene3D" id="2.30.42.10">
    <property type="match status" value="1"/>
</dbReference>
<dbReference type="FunFam" id="2.60.40.150:FF:000001">
    <property type="entry name" value="Regulating synaptic membrane exocytosis 3, isoform CRA_a"/>
    <property type="match status" value="1"/>
</dbReference>
<keyword evidence="2" id="KW-0479">Metal-binding</keyword>
<dbReference type="GO" id="GO:0042391">
    <property type="term" value="P:regulation of membrane potential"/>
    <property type="evidence" value="ECO:0007669"/>
    <property type="project" value="TreeGrafter"/>
</dbReference>
<protein>
    <submittedName>
        <fullName evidence="12">Regulating synaptic membrane exocytosis 2</fullName>
    </submittedName>
</protein>
<dbReference type="FunFam" id="2.30.42.10:FF:000003">
    <property type="entry name" value="Regulating synaptic membrane exocytosis protein 1, putative"/>
    <property type="match status" value="1"/>
</dbReference>
<dbReference type="GO" id="GO:0048791">
    <property type="term" value="P:calcium ion-regulated exocytosis of neurotransmitter"/>
    <property type="evidence" value="ECO:0007669"/>
    <property type="project" value="TreeGrafter"/>
</dbReference>
<feature type="region of interest" description="Disordered" evidence="9">
    <location>
        <begin position="731"/>
        <end position="767"/>
    </location>
</feature>
<gene>
    <name evidence="12" type="primary">rims2a</name>
</gene>
<dbReference type="SUPFAM" id="SSF49562">
    <property type="entry name" value="C2 domain (Calcium/lipid-binding domain, CaLB)"/>
    <property type="match status" value="2"/>
</dbReference>
<reference evidence="12" key="2">
    <citation type="submission" date="2025-08" db="UniProtKB">
        <authorList>
            <consortium name="Ensembl"/>
        </authorList>
    </citation>
    <scope>IDENTIFICATION</scope>
</reference>
<evidence type="ECO:0000256" key="1">
    <source>
        <dbReference type="ARBA" id="ARBA00022553"/>
    </source>
</evidence>
<dbReference type="Pfam" id="PF00595">
    <property type="entry name" value="PDZ"/>
    <property type="match status" value="1"/>
</dbReference>
<evidence type="ECO:0000256" key="3">
    <source>
        <dbReference type="ARBA" id="ARBA00022737"/>
    </source>
</evidence>
<dbReference type="GO" id="GO:0042734">
    <property type="term" value="C:presynaptic membrane"/>
    <property type="evidence" value="ECO:0007669"/>
    <property type="project" value="TreeGrafter"/>
</dbReference>
<feature type="compositionally biased region" description="Basic and acidic residues" evidence="9">
    <location>
        <begin position="251"/>
        <end position="273"/>
    </location>
</feature>
<feature type="region of interest" description="Disordered" evidence="9">
    <location>
        <begin position="40"/>
        <end position="92"/>
    </location>
</feature>
<dbReference type="Pfam" id="PF00168">
    <property type="entry name" value="C2"/>
    <property type="match status" value="2"/>
</dbReference>
<dbReference type="GO" id="GO:0008270">
    <property type="term" value="F:zinc ion binding"/>
    <property type="evidence" value="ECO:0007669"/>
    <property type="project" value="UniProtKB-KW"/>
</dbReference>
<feature type="compositionally biased region" description="Low complexity" evidence="9">
    <location>
        <begin position="847"/>
        <end position="856"/>
    </location>
</feature>
<dbReference type="CDD" id="cd04028">
    <property type="entry name" value="C2B_RIM1alpha"/>
    <property type="match status" value="1"/>
</dbReference>
<evidence type="ECO:0000256" key="6">
    <source>
        <dbReference type="ARBA" id="ARBA00022833"/>
    </source>
</evidence>
<dbReference type="GO" id="GO:0048788">
    <property type="term" value="C:cytoskeleton of presynaptic active zone"/>
    <property type="evidence" value="ECO:0007669"/>
    <property type="project" value="TreeGrafter"/>
</dbReference>
<evidence type="ECO:0000256" key="2">
    <source>
        <dbReference type="ARBA" id="ARBA00022723"/>
    </source>
</evidence>
<dbReference type="CDD" id="cd04031">
    <property type="entry name" value="C2A_RIM1alpha"/>
    <property type="match status" value="1"/>
</dbReference>
<dbReference type="SUPFAM" id="SSF50156">
    <property type="entry name" value="PDZ domain-like"/>
    <property type="match status" value="1"/>
</dbReference>
<dbReference type="GO" id="GO:0048167">
    <property type="term" value="P:regulation of synaptic plasticity"/>
    <property type="evidence" value="ECO:0007669"/>
    <property type="project" value="TreeGrafter"/>
</dbReference>
<feature type="region of interest" description="Disordered" evidence="9">
    <location>
        <begin position="495"/>
        <end position="526"/>
    </location>
</feature>
<accession>A0A674NT76</accession>
<dbReference type="Ensembl" id="ENSTRUT00000076397.1">
    <property type="protein sequence ID" value="ENSTRUP00000076176.1"/>
    <property type="gene ID" value="ENSTRUG00000007697.3"/>
</dbReference>
<dbReference type="InterPro" id="IPR036034">
    <property type="entry name" value="PDZ_sf"/>
</dbReference>
<reference evidence="12 13" key="1">
    <citation type="journal article" date="2011" name="Genome Biol. Evol.">
        <title>Integration of the genetic map and genome assembly of fugu facilitates insights into distinct features of genome evolution in teleosts and mammals.</title>
        <authorList>
            <person name="Kai W."/>
            <person name="Kikuchi K."/>
            <person name="Tohari S."/>
            <person name="Chew A.K."/>
            <person name="Tay A."/>
            <person name="Fujiwara A."/>
            <person name="Hosoya S."/>
            <person name="Suetake H."/>
            <person name="Naruse K."/>
            <person name="Brenner S."/>
            <person name="Suzuki Y."/>
            <person name="Venkatesh B."/>
        </authorList>
    </citation>
    <scope>NUCLEOTIDE SEQUENCE [LARGE SCALE GENOMIC DNA]</scope>
</reference>
<dbReference type="SMART" id="SM00239">
    <property type="entry name" value="C2"/>
    <property type="match status" value="2"/>
</dbReference>
<feature type="domain" description="C2" evidence="10">
    <location>
        <begin position="987"/>
        <end position="1105"/>
    </location>
</feature>
<feature type="region of interest" description="Disordered" evidence="9">
    <location>
        <begin position="669"/>
        <end position="698"/>
    </location>
</feature>
<organism evidence="12 13">
    <name type="scientific">Takifugu rubripes</name>
    <name type="common">Japanese pufferfish</name>
    <name type="synonym">Fugu rubripes</name>
    <dbReference type="NCBI Taxonomy" id="31033"/>
    <lineage>
        <taxon>Eukaryota</taxon>
        <taxon>Metazoa</taxon>
        <taxon>Chordata</taxon>
        <taxon>Craniata</taxon>
        <taxon>Vertebrata</taxon>
        <taxon>Euteleostomi</taxon>
        <taxon>Actinopterygii</taxon>
        <taxon>Neopterygii</taxon>
        <taxon>Teleostei</taxon>
        <taxon>Neoteleostei</taxon>
        <taxon>Acanthomorphata</taxon>
        <taxon>Eupercaria</taxon>
        <taxon>Tetraodontiformes</taxon>
        <taxon>Tetradontoidea</taxon>
        <taxon>Tetraodontidae</taxon>
        <taxon>Takifugu</taxon>
    </lineage>
</organism>
<feature type="domain" description="C2" evidence="10">
    <location>
        <begin position="536"/>
        <end position="659"/>
    </location>
</feature>
<feature type="region of interest" description="Disordered" evidence="9">
    <location>
        <begin position="816"/>
        <end position="947"/>
    </location>
</feature>
<dbReference type="GO" id="GO:0030154">
    <property type="term" value="P:cell differentiation"/>
    <property type="evidence" value="ECO:0007669"/>
    <property type="project" value="UniProtKB-KW"/>
</dbReference>
<dbReference type="InterPro" id="IPR001478">
    <property type="entry name" value="PDZ"/>
</dbReference>
<evidence type="ECO:0000259" key="10">
    <source>
        <dbReference type="PROSITE" id="PS50004"/>
    </source>
</evidence>
<dbReference type="PANTHER" id="PTHR12157">
    <property type="entry name" value="REGULATING SYNAPTIC MEMBRANE EXOCYTOSIS PROTEIN"/>
    <property type="match status" value="1"/>
</dbReference>
<dbReference type="PROSITE" id="PS50004">
    <property type="entry name" value="C2"/>
    <property type="match status" value="2"/>
</dbReference>
<keyword evidence="4" id="KW-0863">Zinc-finger</keyword>
<dbReference type="GO" id="GO:0044325">
    <property type="term" value="F:transmembrane transporter binding"/>
    <property type="evidence" value="ECO:0007669"/>
    <property type="project" value="TreeGrafter"/>
</dbReference>
<name>A0A674NT76_TAKRU</name>
<dbReference type="GO" id="GO:0031267">
    <property type="term" value="F:small GTPase binding"/>
    <property type="evidence" value="ECO:0007669"/>
    <property type="project" value="InterPro"/>
</dbReference>
<keyword evidence="1" id="KW-0597">Phosphoprotein</keyword>
<proteinExistence type="predicted"/>
<dbReference type="GO" id="GO:2000300">
    <property type="term" value="P:regulation of synaptic vesicle exocytosis"/>
    <property type="evidence" value="ECO:0007669"/>
    <property type="project" value="TreeGrafter"/>
</dbReference>
<feature type="region of interest" description="Disordered" evidence="9">
    <location>
        <begin position="106"/>
        <end position="135"/>
    </location>
</feature>
<feature type="compositionally biased region" description="Polar residues" evidence="9">
    <location>
        <begin position="874"/>
        <end position="885"/>
    </location>
</feature>